<feature type="transmembrane region" description="Helical" evidence="2">
    <location>
        <begin position="199"/>
        <end position="219"/>
    </location>
</feature>
<protein>
    <recommendedName>
        <fullName evidence="3">Rhodopsin domain-containing protein</fullName>
    </recommendedName>
</protein>
<feature type="domain" description="Rhodopsin" evidence="3">
    <location>
        <begin position="59"/>
        <end position="294"/>
    </location>
</feature>
<keyword evidence="2" id="KW-0472">Membrane</keyword>
<evidence type="ECO:0000259" key="3">
    <source>
        <dbReference type="Pfam" id="PF20684"/>
    </source>
</evidence>
<evidence type="ECO:0000256" key="1">
    <source>
        <dbReference type="SAM" id="MobiDB-lite"/>
    </source>
</evidence>
<dbReference type="AlphaFoldDB" id="A0AA40C0T9"/>
<evidence type="ECO:0000256" key="2">
    <source>
        <dbReference type="SAM" id="Phobius"/>
    </source>
</evidence>
<keyword evidence="2" id="KW-0812">Transmembrane</keyword>
<dbReference type="PANTHER" id="PTHR39614">
    <property type="entry name" value="INTEGRAL MEMBRANE PROTEIN"/>
    <property type="match status" value="1"/>
</dbReference>
<feature type="transmembrane region" description="Helical" evidence="2">
    <location>
        <begin position="75"/>
        <end position="94"/>
    </location>
</feature>
<comment type="caution">
    <text evidence="4">The sequence shown here is derived from an EMBL/GenBank/DDBJ whole genome shotgun (WGS) entry which is preliminary data.</text>
</comment>
<dbReference type="Pfam" id="PF20684">
    <property type="entry name" value="Fung_rhodopsin"/>
    <property type="match status" value="1"/>
</dbReference>
<reference evidence="4" key="1">
    <citation type="submission" date="2023-06" db="EMBL/GenBank/DDBJ databases">
        <title>Genome-scale phylogeny and comparative genomics of the fungal order Sordariales.</title>
        <authorList>
            <consortium name="Lawrence Berkeley National Laboratory"/>
            <person name="Hensen N."/>
            <person name="Bonometti L."/>
            <person name="Westerberg I."/>
            <person name="Brannstrom I.O."/>
            <person name="Guillou S."/>
            <person name="Cros-Aarteil S."/>
            <person name="Calhoun S."/>
            <person name="Haridas S."/>
            <person name="Kuo A."/>
            <person name="Mondo S."/>
            <person name="Pangilinan J."/>
            <person name="Riley R."/>
            <person name="Labutti K."/>
            <person name="Andreopoulos B."/>
            <person name="Lipzen A."/>
            <person name="Chen C."/>
            <person name="Yanf M."/>
            <person name="Daum C."/>
            <person name="Ng V."/>
            <person name="Clum A."/>
            <person name="Steindorff A."/>
            <person name="Ohm R."/>
            <person name="Martin F."/>
            <person name="Silar P."/>
            <person name="Natvig D."/>
            <person name="Lalanne C."/>
            <person name="Gautier V."/>
            <person name="Ament-Velasquez S.L."/>
            <person name="Kruys A."/>
            <person name="Hutchinson M.I."/>
            <person name="Powell A.J."/>
            <person name="Barry K."/>
            <person name="Miller A.N."/>
            <person name="Grigoriev I.V."/>
            <person name="Debuchy R."/>
            <person name="Gladieux P."/>
            <person name="Thoren M.H."/>
            <person name="Johannesson H."/>
        </authorList>
    </citation>
    <scope>NUCLEOTIDE SEQUENCE</scope>
    <source>
        <strain evidence="4">CBS 606.72</strain>
    </source>
</reference>
<evidence type="ECO:0000313" key="4">
    <source>
        <dbReference type="EMBL" id="KAK0620408.1"/>
    </source>
</evidence>
<dbReference type="PANTHER" id="PTHR39614:SF2">
    <property type="entry name" value="INTEGRAL MEMBRANE PROTEIN"/>
    <property type="match status" value="1"/>
</dbReference>
<feature type="transmembrane region" description="Helical" evidence="2">
    <location>
        <begin position="267"/>
        <end position="289"/>
    </location>
</feature>
<keyword evidence="2" id="KW-1133">Transmembrane helix</keyword>
<feature type="transmembrane region" description="Helical" evidence="2">
    <location>
        <begin position="40"/>
        <end position="63"/>
    </location>
</feature>
<organism evidence="4 5">
    <name type="scientific">Immersiella caudata</name>
    <dbReference type="NCBI Taxonomy" id="314043"/>
    <lineage>
        <taxon>Eukaryota</taxon>
        <taxon>Fungi</taxon>
        <taxon>Dikarya</taxon>
        <taxon>Ascomycota</taxon>
        <taxon>Pezizomycotina</taxon>
        <taxon>Sordariomycetes</taxon>
        <taxon>Sordariomycetidae</taxon>
        <taxon>Sordariales</taxon>
        <taxon>Lasiosphaeriaceae</taxon>
        <taxon>Immersiella</taxon>
    </lineage>
</organism>
<sequence length="423" mass="45330">MAGGGSSAGPPVSPGPDPETGLYPGQSAPLATLTSTDQGGVVAIGAALALVFALISMLIRFYVRTQFQRSVGSPDDVASAAAMIFFVIQSGLVFGQVGQGLGKAINDVTPDGLVALQKSEYASDIFYLLSIWLTKLSIVYLFIRLSPDRNHKRAARACLALTTVFSFVSVVVTCVRCNYSRPWLFINQQCPDMLARWQATAALDIIAEAALFAVAAYMTQGLKTSASKKSIVLIAFSLRFLVTIPILLRLLYLSNEIFSPDPTLDGVMTTICTQIHIAYAIIATTIPCLRPFMSALNTHYGGPKEAKVSSGGKLSKLTGGSGSNSDSSKKQPETFEAGYDLDEITPAGADIESQVEKPRPTARHWDYDRSAYRAEVMSTGGGDAGSTQSNDSQKMVISKNTEWHIEYQGEAPGGEKGYHSRTL</sequence>
<proteinExistence type="predicted"/>
<feature type="transmembrane region" description="Helical" evidence="2">
    <location>
        <begin position="231"/>
        <end position="252"/>
    </location>
</feature>
<gene>
    <name evidence="4" type="ORF">B0T14DRAFT_567155</name>
</gene>
<feature type="transmembrane region" description="Helical" evidence="2">
    <location>
        <begin position="157"/>
        <end position="179"/>
    </location>
</feature>
<keyword evidence="5" id="KW-1185">Reference proteome</keyword>
<dbReference type="EMBL" id="JAULSU010000004">
    <property type="protein sequence ID" value="KAK0620408.1"/>
    <property type="molecule type" value="Genomic_DNA"/>
</dbReference>
<accession>A0AA40C0T9</accession>
<feature type="transmembrane region" description="Helical" evidence="2">
    <location>
        <begin position="125"/>
        <end position="145"/>
    </location>
</feature>
<feature type="region of interest" description="Disordered" evidence="1">
    <location>
        <begin position="304"/>
        <end position="333"/>
    </location>
</feature>
<evidence type="ECO:0000313" key="5">
    <source>
        <dbReference type="Proteomes" id="UP001175000"/>
    </source>
</evidence>
<feature type="compositionally biased region" description="Low complexity" evidence="1">
    <location>
        <begin position="309"/>
        <end position="326"/>
    </location>
</feature>
<dbReference type="InterPro" id="IPR049326">
    <property type="entry name" value="Rhodopsin_dom_fungi"/>
</dbReference>
<feature type="region of interest" description="Disordered" evidence="1">
    <location>
        <begin position="1"/>
        <end position="28"/>
    </location>
</feature>
<dbReference type="Proteomes" id="UP001175000">
    <property type="component" value="Unassembled WGS sequence"/>
</dbReference>
<feature type="compositionally biased region" description="Basic and acidic residues" evidence="1">
    <location>
        <begin position="354"/>
        <end position="366"/>
    </location>
</feature>
<name>A0AA40C0T9_9PEZI</name>
<feature type="region of interest" description="Disordered" evidence="1">
    <location>
        <begin position="346"/>
        <end position="366"/>
    </location>
</feature>